<proteinExistence type="predicted"/>
<evidence type="ECO:0000256" key="1">
    <source>
        <dbReference type="SAM" id="MobiDB-lite"/>
    </source>
</evidence>
<protein>
    <submittedName>
        <fullName evidence="2">Uncharacterized protein</fullName>
    </submittedName>
</protein>
<evidence type="ECO:0000313" key="2">
    <source>
        <dbReference type="EMBL" id="GFO07030.1"/>
    </source>
</evidence>
<feature type="region of interest" description="Disordered" evidence="1">
    <location>
        <begin position="50"/>
        <end position="113"/>
    </location>
</feature>
<dbReference type="Proteomes" id="UP000735302">
    <property type="component" value="Unassembled WGS sequence"/>
</dbReference>
<keyword evidence="3" id="KW-1185">Reference proteome</keyword>
<accession>A0AAV4AFU1</accession>
<dbReference type="AlphaFoldDB" id="A0AAV4AFU1"/>
<name>A0AAV4AFU1_9GAST</name>
<reference evidence="2 3" key="1">
    <citation type="journal article" date="2021" name="Elife">
        <title>Chloroplast acquisition without the gene transfer in kleptoplastic sea slugs, Plakobranchus ocellatus.</title>
        <authorList>
            <person name="Maeda T."/>
            <person name="Takahashi S."/>
            <person name="Yoshida T."/>
            <person name="Shimamura S."/>
            <person name="Takaki Y."/>
            <person name="Nagai Y."/>
            <person name="Toyoda A."/>
            <person name="Suzuki Y."/>
            <person name="Arimoto A."/>
            <person name="Ishii H."/>
            <person name="Satoh N."/>
            <person name="Nishiyama T."/>
            <person name="Hasebe M."/>
            <person name="Maruyama T."/>
            <person name="Minagawa J."/>
            <person name="Obokata J."/>
            <person name="Shigenobu S."/>
        </authorList>
    </citation>
    <scope>NUCLEOTIDE SEQUENCE [LARGE SCALE GENOMIC DNA]</scope>
</reference>
<organism evidence="2 3">
    <name type="scientific">Plakobranchus ocellatus</name>
    <dbReference type="NCBI Taxonomy" id="259542"/>
    <lineage>
        <taxon>Eukaryota</taxon>
        <taxon>Metazoa</taxon>
        <taxon>Spiralia</taxon>
        <taxon>Lophotrochozoa</taxon>
        <taxon>Mollusca</taxon>
        <taxon>Gastropoda</taxon>
        <taxon>Heterobranchia</taxon>
        <taxon>Euthyneura</taxon>
        <taxon>Panpulmonata</taxon>
        <taxon>Sacoglossa</taxon>
        <taxon>Placobranchoidea</taxon>
        <taxon>Plakobranchidae</taxon>
        <taxon>Plakobranchus</taxon>
    </lineage>
</organism>
<gene>
    <name evidence="2" type="ORF">PoB_003353500</name>
</gene>
<dbReference type="EMBL" id="BLXT01003831">
    <property type="protein sequence ID" value="GFO07030.1"/>
    <property type="molecule type" value="Genomic_DNA"/>
</dbReference>
<feature type="compositionally biased region" description="Low complexity" evidence="1">
    <location>
        <begin position="54"/>
        <end position="63"/>
    </location>
</feature>
<evidence type="ECO:0000313" key="3">
    <source>
        <dbReference type="Proteomes" id="UP000735302"/>
    </source>
</evidence>
<comment type="caution">
    <text evidence="2">The sequence shown here is derived from an EMBL/GenBank/DDBJ whole genome shotgun (WGS) entry which is preliminary data.</text>
</comment>
<sequence length="113" mass="12124">MGLLAMATRIARSNLRVIADWSRWLERTVQFTLQSVGETSAATLALIGSQCRRSSSSDTTTTTPAGFATAKKTPQPSTQPPPSQRLQHSRSIAYGTAGGRGEMASVGRRKSEE</sequence>